<reference evidence="1" key="1">
    <citation type="journal article" date="2014" name="Int. J. Syst. Evol. Microbiol.">
        <title>Complete genome sequence of Corynebacterium casei LMG S-19264T (=DSM 44701T), isolated from a smear-ripened cheese.</title>
        <authorList>
            <consortium name="US DOE Joint Genome Institute (JGI-PGF)"/>
            <person name="Walter F."/>
            <person name="Albersmeier A."/>
            <person name="Kalinowski J."/>
            <person name="Ruckert C."/>
        </authorList>
    </citation>
    <scope>NUCLEOTIDE SEQUENCE</scope>
    <source>
        <strain evidence="1">JCM 4834</strain>
    </source>
</reference>
<dbReference type="InterPro" id="IPR019587">
    <property type="entry name" value="Polyketide_cyclase/dehydratase"/>
</dbReference>
<dbReference type="EMBL" id="BMVX01000024">
    <property type="protein sequence ID" value="GGZ86512.1"/>
    <property type="molecule type" value="Genomic_DNA"/>
</dbReference>
<protein>
    <recommendedName>
        <fullName evidence="3">SRPBCC family protein</fullName>
    </recommendedName>
</protein>
<sequence length="166" mass="17714">MPPVGVAESPARVRTVLRLAVAGNGMHMGDYDTAITVAVPPATLFGYLADVQNLPAYMPRLTSARPHDGDKVTVTAHIEPPGEPEQDVKSEAWIRVLQEGTSLEWGAPGPHDYRGRLHVAAGDDPEHSRLSVELHTERVEGAQVDEGLTEALEGIKAAVEAAEAGR</sequence>
<accession>A0A918VCF6</accession>
<organism evidence="1 2">
    <name type="scientific">Streptomyces subrutilus</name>
    <dbReference type="NCBI Taxonomy" id="36818"/>
    <lineage>
        <taxon>Bacteria</taxon>
        <taxon>Bacillati</taxon>
        <taxon>Actinomycetota</taxon>
        <taxon>Actinomycetes</taxon>
        <taxon>Kitasatosporales</taxon>
        <taxon>Streptomycetaceae</taxon>
        <taxon>Streptomyces</taxon>
    </lineage>
</organism>
<reference evidence="1" key="2">
    <citation type="submission" date="2020-09" db="EMBL/GenBank/DDBJ databases">
        <authorList>
            <person name="Sun Q."/>
            <person name="Ohkuma M."/>
        </authorList>
    </citation>
    <scope>NUCLEOTIDE SEQUENCE</scope>
    <source>
        <strain evidence="1">JCM 4834</strain>
    </source>
</reference>
<dbReference type="Gene3D" id="3.30.530.20">
    <property type="match status" value="1"/>
</dbReference>
<dbReference type="CDD" id="cd07812">
    <property type="entry name" value="SRPBCC"/>
    <property type="match status" value="1"/>
</dbReference>
<dbReference type="Proteomes" id="UP000634660">
    <property type="component" value="Unassembled WGS sequence"/>
</dbReference>
<evidence type="ECO:0000313" key="2">
    <source>
        <dbReference type="Proteomes" id="UP000634660"/>
    </source>
</evidence>
<gene>
    <name evidence="1" type="ORF">GCM10010371_53090</name>
</gene>
<comment type="caution">
    <text evidence="1">The sequence shown here is derived from an EMBL/GenBank/DDBJ whole genome shotgun (WGS) entry which is preliminary data.</text>
</comment>
<name>A0A918VCF6_9ACTN</name>
<proteinExistence type="predicted"/>
<dbReference type="InterPro" id="IPR023393">
    <property type="entry name" value="START-like_dom_sf"/>
</dbReference>
<dbReference type="SUPFAM" id="SSF55961">
    <property type="entry name" value="Bet v1-like"/>
    <property type="match status" value="1"/>
</dbReference>
<dbReference type="Pfam" id="PF10604">
    <property type="entry name" value="Polyketide_cyc2"/>
    <property type="match status" value="1"/>
</dbReference>
<evidence type="ECO:0000313" key="1">
    <source>
        <dbReference type="EMBL" id="GGZ86512.1"/>
    </source>
</evidence>
<dbReference type="AlphaFoldDB" id="A0A918VCF6"/>
<evidence type="ECO:0008006" key="3">
    <source>
        <dbReference type="Google" id="ProtNLM"/>
    </source>
</evidence>